<dbReference type="GO" id="GO:0005737">
    <property type="term" value="C:cytoplasm"/>
    <property type="evidence" value="ECO:0007669"/>
    <property type="project" value="TreeGrafter"/>
</dbReference>
<dbReference type="SUPFAM" id="SSF51905">
    <property type="entry name" value="FAD/NAD(P)-binding domain"/>
    <property type="match status" value="1"/>
</dbReference>
<protein>
    <submittedName>
        <fullName evidence="3">Glycine/D-amino acid oxidase</fullName>
    </submittedName>
</protein>
<dbReference type="PANTHER" id="PTHR13847">
    <property type="entry name" value="SARCOSINE DEHYDROGENASE-RELATED"/>
    <property type="match status" value="1"/>
</dbReference>
<dbReference type="GO" id="GO:0016491">
    <property type="term" value="F:oxidoreductase activity"/>
    <property type="evidence" value="ECO:0007669"/>
    <property type="project" value="UniProtKB-KW"/>
</dbReference>
<evidence type="ECO:0000259" key="2">
    <source>
        <dbReference type="Pfam" id="PF01266"/>
    </source>
</evidence>
<accession>A0A1G7BXV5</accession>
<keyword evidence="4" id="KW-1185">Reference proteome</keyword>
<feature type="domain" description="FAD dependent oxidoreductase" evidence="2">
    <location>
        <begin position="6"/>
        <end position="277"/>
    </location>
</feature>
<sequence length="315" mass="33313">MTLVAPRGVVALATQQDMDAGRIDSAVADGCYAREPARVIGLEAALARCPVIDPRPYRCAVWRPSVMDIDVDALHQGYLRGIRAAGGQVQTATRVDRIVGDAPGRWAVHTAAGRFVTPCLVNAAGAWADEVARQAGVATIDLVPKRRTAVIVDLSEGMPGQAPLASWPMVTDLADTFYFKPEAGRLLVCPSDETPMPPCDVQPEEWDVAVAVDRLQQATTLSVRRVAHRWAGLRSFVADGSPVLGATKEAPGFFWAAALGGYGIQIAPAVGQALAALALTGDLPSHFIERGLSAAALSPGRQTLAESPHERAETL</sequence>
<reference evidence="3 4" key="1">
    <citation type="submission" date="2016-10" db="EMBL/GenBank/DDBJ databases">
        <authorList>
            <person name="de Groot N.N."/>
        </authorList>
    </citation>
    <scope>NUCLEOTIDE SEQUENCE [LARGE SCALE GENOMIC DNA]</scope>
    <source>
        <strain evidence="3 4">DSM 16619</strain>
    </source>
</reference>
<dbReference type="Proteomes" id="UP000198781">
    <property type="component" value="Unassembled WGS sequence"/>
</dbReference>
<dbReference type="InterPro" id="IPR006076">
    <property type="entry name" value="FAD-dep_OxRdtase"/>
</dbReference>
<name>A0A1G7BXV5_9BURK</name>
<evidence type="ECO:0000313" key="3">
    <source>
        <dbReference type="EMBL" id="SDE31025.1"/>
    </source>
</evidence>
<evidence type="ECO:0000313" key="4">
    <source>
        <dbReference type="Proteomes" id="UP000198781"/>
    </source>
</evidence>
<dbReference type="Gene3D" id="3.50.50.60">
    <property type="entry name" value="FAD/NAD(P)-binding domain"/>
    <property type="match status" value="2"/>
</dbReference>
<dbReference type="PANTHER" id="PTHR13847:SF287">
    <property type="entry name" value="FAD-DEPENDENT OXIDOREDUCTASE DOMAIN-CONTAINING PROTEIN 1"/>
    <property type="match status" value="1"/>
</dbReference>
<proteinExistence type="predicted"/>
<dbReference type="InterPro" id="IPR036188">
    <property type="entry name" value="FAD/NAD-bd_sf"/>
</dbReference>
<evidence type="ECO:0000256" key="1">
    <source>
        <dbReference type="ARBA" id="ARBA00023002"/>
    </source>
</evidence>
<gene>
    <name evidence="3" type="ORF">SAMN05192589_1158</name>
</gene>
<dbReference type="AlphaFoldDB" id="A0A1G7BXV5"/>
<organism evidence="3 4">
    <name type="scientific">Paracidovorax valerianellae</name>
    <dbReference type="NCBI Taxonomy" id="187868"/>
    <lineage>
        <taxon>Bacteria</taxon>
        <taxon>Pseudomonadati</taxon>
        <taxon>Pseudomonadota</taxon>
        <taxon>Betaproteobacteria</taxon>
        <taxon>Burkholderiales</taxon>
        <taxon>Comamonadaceae</taxon>
        <taxon>Paracidovorax</taxon>
    </lineage>
</organism>
<dbReference type="Pfam" id="PF01266">
    <property type="entry name" value="DAO"/>
    <property type="match status" value="1"/>
</dbReference>
<dbReference type="STRING" id="187868.SAMN05192589_1158"/>
<dbReference type="EMBL" id="FMZC01000015">
    <property type="protein sequence ID" value="SDE31025.1"/>
    <property type="molecule type" value="Genomic_DNA"/>
</dbReference>
<keyword evidence="1" id="KW-0560">Oxidoreductase</keyword>